<gene>
    <name evidence="2" type="ORF">IC617_01350</name>
</gene>
<evidence type="ECO:0000313" key="3">
    <source>
        <dbReference type="Proteomes" id="UP000638014"/>
    </source>
</evidence>
<proteinExistence type="predicted"/>
<name>A0A8J6QTL8_9GAMM</name>
<organism evidence="2 3">
    <name type="scientific">Neiella litorisoli</name>
    <dbReference type="NCBI Taxonomy" id="2771431"/>
    <lineage>
        <taxon>Bacteria</taxon>
        <taxon>Pseudomonadati</taxon>
        <taxon>Pseudomonadota</taxon>
        <taxon>Gammaproteobacteria</taxon>
        <taxon>Alteromonadales</taxon>
        <taxon>Echinimonadaceae</taxon>
        <taxon>Neiella</taxon>
    </lineage>
</organism>
<keyword evidence="1" id="KW-0472">Membrane</keyword>
<evidence type="ECO:0000256" key="1">
    <source>
        <dbReference type="SAM" id="Phobius"/>
    </source>
</evidence>
<dbReference type="InterPro" id="IPR005625">
    <property type="entry name" value="PepSY-ass_TM"/>
</dbReference>
<evidence type="ECO:0000313" key="2">
    <source>
        <dbReference type="EMBL" id="MBD1388063.1"/>
    </source>
</evidence>
<feature type="transmembrane region" description="Helical" evidence="1">
    <location>
        <begin position="208"/>
        <end position="236"/>
    </location>
</feature>
<sequence>MRITKLTNRVLLNWHRQVGLFVAILALNLSITGVLLQHTELFKLDRTYLTSSWLLDWYNYPEPKVSLIQLEQQAVIQVDDQILLGETVVGSSDGPLWGAAATDDFILIGSGYGLIWLTHEGEVIDQMPSPIAEPKATLARTGDQFQIGTDNDWLIADPELADWQPGQAPEQPPLSVEASSFRHVDLPAALSVGVSLERLLLDLHSGRLFGSIGVLLMDLASIGLVLLAISGCWLWLRRR</sequence>
<dbReference type="EMBL" id="JACXAF010000001">
    <property type="protein sequence ID" value="MBD1388063.1"/>
    <property type="molecule type" value="Genomic_DNA"/>
</dbReference>
<dbReference type="AlphaFoldDB" id="A0A8J6QTL8"/>
<keyword evidence="3" id="KW-1185">Reference proteome</keyword>
<accession>A0A8J6QTL8</accession>
<keyword evidence="1" id="KW-1133">Transmembrane helix</keyword>
<reference evidence="2" key="1">
    <citation type="submission" date="2020-09" db="EMBL/GenBank/DDBJ databases">
        <title>A novel bacterium of genus Neiella, isolated from South China Sea.</title>
        <authorList>
            <person name="Huang H."/>
            <person name="Mo K."/>
            <person name="Hu Y."/>
        </authorList>
    </citation>
    <scope>NUCLEOTIDE SEQUENCE</scope>
    <source>
        <strain evidence="2">HB171785</strain>
    </source>
</reference>
<comment type="caution">
    <text evidence="2">The sequence shown here is derived from an EMBL/GenBank/DDBJ whole genome shotgun (WGS) entry which is preliminary data.</text>
</comment>
<dbReference type="Proteomes" id="UP000638014">
    <property type="component" value="Unassembled WGS sequence"/>
</dbReference>
<keyword evidence="1" id="KW-0812">Transmembrane</keyword>
<dbReference type="Pfam" id="PF03929">
    <property type="entry name" value="PepSY_TM"/>
    <property type="match status" value="1"/>
</dbReference>
<feature type="transmembrane region" description="Helical" evidence="1">
    <location>
        <begin position="18"/>
        <end position="36"/>
    </location>
</feature>
<protein>
    <submittedName>
        <fullName evidence="2">PepSY domain-containing protein</fullName>
    </submittedName>
</protein>
<dbReference type="RefSeq" id="WP_191143179.1">
    <property type="nucleotide sequence ID" value="NZ_JACXAF010000001.1"/>
</dbReference>